<evidence type="ECO:0000313" key="10">
    <source>
        <dbReference type="EMBL" id="AZL93379.1"/>
    </source>
</evidence>
<evidence type="ECO:0000256" key="9">
    <source>
        <dbReference type="RuleBase" id="RU003640"/>
    </source>
</evidence>
<evidence type="ECO:0000256" key="2">
    <source>
        <dbReference type="ARBA" id="ARBA00008472"/>
    </source>
</evidence>
<keyword evidence="9" id="KW-0679">Respiratory chain</keyword>
<evidence type="ECO:0000256" key="3">
    <source>
        <dbReference type="ARBA" id="ARBA00021007"/>
    </source>
</evidence>
<comment type="function">
    <text evidence="9">Core subunit of the mitochondrial membrane respiratory chain NADH dehydrogenase (Complex I) which catalyzes electron transfer from NADH through the respiratory chain, using ubiquinone as an electron acceptor. Essential for the catalytic activity of complex I.</text>
</comment>
<evidence type="ECO:0000256" key="4">
    <source>
        <dbReference type="ARBA" id="ARBA00022448"/>
    </source>
</evidence>
<dbReference type="GO" id="GO:0008137">
    <property type="term" value="F:NADH dehydrogenase (ubiquinone) activity"/>
    <property type="evidence" value="ECO:0007669"/>
    <property type="project" value="UniProtKB-UniRule"/>
</dbReference>
<feature type="transmembrane region" description="Helical" evidence="9">
    <location>
        <begin position="94"/>
        <end position="116"/>
    </location>
</feature>
<evidence type="ECO:0000256" key="7">
    <source>
        <dbReference type="ARBA" id="ARBA00023136"/>
    </source>
</evidence>
<gene>
    <name evidence="10" type="primary">nad3</name>
</gene>
<evidence type="ECO:0000256" key="6">
    <source>
        <dbReference type="ARBA" id="ARBA00022989"/>
    </source>
</evidence>
<dbReference type="Pfam" id="PF00507">
    <property type="entry name" value="Oxidored_q4"/>
    <property type="match status" value="1"/>
</dbReference>
<name>A0A3Q8UA82_9HYME</name>
<comment type="similarity">
    <text evidence="2 9">Belongs to the complex I subunit 3 family.</text>
</comment>
<organism evidence="10">
    <name type="scientific">Pimpla luctuosa</name>
    <dbReference type="NCBI Taxonomy" id="495389"/>
    <lineage>
        <taxon>Eukaryota</taxon>
        <taxon>Metazoa</taxon>
        <taxon>Ecdysozoa</taxon>
        <taxon>Arthropoda</taxon>
        <taxon>Hexapoda</taxon>
        <taxon>Insecta</taxon>
        <taxon>Pterygota</taxon>
        <taxon>Neoptera</taxon>
        <taxon>Endopterygota</taxon>
        <taxon>Hymenoptera</taxon>
        <taxon>Apocrita</taxon>
        <taxon>Ichneumonoidea</taxon>
        <taxon>Ichneumonidae</taxon>
        <taxon>Pimplinae</taxon>
        <taxon>Pimplini</taxon>
        <taxon>Pimpla</taxon>
    </lineage>
</organism>
<dbReference type="AlphaFoldDB" id="A0A3Q8UA82"/>
<geneLocation type="mitochondrion" evidence="10"/>
<protein>
    <recommendedName>
        <fullName evidence="3 9">NADH-ubiquinone oxidoreductase chain 3</fullName>
        <ecNumber evidence="9">7.1.1.2</ecNumber>
    </recommendedName>
</protein>
<accession>A0A3Q8UA82</accession>
<reference evidence="10" key="1">
    <citation type="journal article" date="2018" name="Mol. Phylogenet. Evol.">
        <title>Mitochondrial phylogenomics of the Hymenoptera.</title>
        <authorList>
            <person name="Tang P."/>
            <person name="Zhu J.C."/>
            <person name="Zheng B.Y."/>
            <person name="Wei S.J."/>
            <person name="Sharkey M."/>
            <person name="Chen X.X."/>
            <person name="Vogler A.P."/>
        </authorList>
    </citation>
    <scope>NUCLEOTIDE SEQUENCE</scope>
</reference>
<comment type="catalytic activity">
    <reaction evidence="8 9">
        <text>a ubiquinone + NADH + 5 H(+)(in) = a ubiquinol + NAD(+) + 4 H(+)(out)</text>
        <dbReference type="Rhea" id="RHEA:29091"/>
        <dbReference type="Rhea" id="RHEA-COMP:9565"/>
        <dbReference type="Rhea" id="RHEA-COMP:9566"/>
        <dbReference type="ChEBI" id="CHEBI:15378"/>
        <dbReference type="ChEBI" id="CHEBI:16389"/>
        <dbReference type="ChEBI" id="CHEBI:17976"/>
        <dbReference type="ChEBI" id="CHEBI:57540"/>
        <dbReference type="ChEBI" id="CHEBI:57945"/>
        <dbReference type="EC" id="7.1.1.2"/>
    </reaction>
</comment>
<evidence type="ECO:0000256" key="8">
    <source>
        <dbReference type="ARBA" id="ARBA00049551"/>
    </source>
</evidence>
<dbReference type="EMBL" id="MG923506">
    <property type="protein sequence ID" value="AZL93379.1"/>
    <property type="molecule type" value="Genomic_DNA"/>
</dbReference>
<dbReference type="InterPro" id="IPR000440">
    <property type="entry name" value="NADH_UbQ/plastoQ_OxRdtase_su3"/>
</dbReference>
<keyword evidence="6 9" id="KW-1133">Transmembrane helix</keyword>
<evidence type="ECO:0000256" key="5">
    <source>
        <dbReference type="ARBA" id="ARBA00022692"/>
    </source>
</evidence>
<keyword evidence="9 10" id="KW-0496">Mitochondrion</keyword>
<evidence type="ECO:0000256" key="1">
    <source>
        <dbReference type="ARBA" id="ARBA00004370"/>
    </source>
</evidence>
<dbReference type="GO" id="GO:0030964">
    <property type="term" value="C:NADH dehydrogenase complex"/>
    <property type="evidence" value="ECO:0007669"/>
    <property type="project" value="TreeGrafter"/>
</dbReference>
<keyword evidence="9" id="KW-0249">Electron transport</keyword>
<keyword evidence="5 9" id="KW-0812">Transmembrane</keyword>
<keyword evidence="4 9" id="KW-0813">Transport</keyword>
<dbReference type="EC" id="7.1.1.2" evidence="9"/>
<dbReference type="InterPro" id="IPR038430">
    <property type="entry name" value="NDAH_ubi_oxred_su3_sf"/>
</dbReference>
<feature type="transmembrane region" description="Helical" evidence="9">
    <location>
        <begin position="57"/>
        <end position="82"/>
    </location>
</feature>
<proteinExistence type="inferred from homology"/>
<sequence length="117" mass="14066">MMLLITMFFFMIMISLILMIINFFISKKKNNNREKASPFECGFDPLTSSRLPFSIQFYLISIIFLIFDIEIVIFLPLISSFYNLNCQNWLNLSFYFIFILMFGLYIEWFDGALMWLK</sequence>
<feature type="transmembrane region" description="Helical" evidence="9">
    <location>
        <begin position="6"/>
        <end position="25"/>
    </location>
</feature>
<dbReference type="PANTHER" id="PTHR11058:SF9">
    <property type="entry name" value="NADH-UBIQUINONE OXIDOREDUCTASE CHAIN 3"/>
    <property type="match status" value="1"/>
</dbReference>
<keyword evidence="9" id="KW-0520">NAD</keyword>
<keyword evidence="9" id="KW-0830">Ubiquinone</keyword>
<keyword evidence="7 9" id="KW-0472">Membrane</keyword>
<dbReference type="PANTHER" id="PTHR11058">
    <property type="entry name" value="NADH-UBIQUINONE OXIDOREDUCTASE CHAIN 3"/>
    <property type="match status" value="1"/>
</dbReference>
<keyword evidence="9" id="KW-1278">Translocase</keyword>
<dbReference type="GO" id="GO:0031966">
    <property type="term" value="C:mitochondrial membrane"/>
    <property type="evidence" value="ECO:0007669"/>
    <property type="project" value="UniProtKB-SubCell"/>
</dbReference>
<dbReference type="Gene3D" id="1.20.58.1610">
    <property type="entry name" value="NADH:ubiquinone/plastoquinone oxidoreductase, chain 3"/>
    <property type="match status" value="1"/>
</dbReference>
<comment type="subcellular location">
    <subcellularLocation>
        <location evidence="1">Membrane</location>
    </subcellularLocation>
    <subcellularLocation>
        <location evidence="9">Mitochondrion membrane</location>
        <topology evidence="9">Multi-pass membrane protein</topology>
    </subcellularLocation>
</comment>